<feature type="region of interest" description="Disordered" evidence="1">
    <location>
        <begin position="1"/>
        <end position="163"/>
    </location>
</feature>
<evidence type="ECO:0000256" key="1">
    <source>
        <dbReference type="SAM" id="MobiDB-lite"/>
    </source>
</evidence>
<protein>
    <submittedName>
        <fullName evidence="2">Uncharacterized protein</fullName>
    </submittedName>
</protein>
<reference evidence="2" key="1">
    <citation type="submission" date="2020-12" db="EMBL/GenBank/DDBJ databases">
        <authorList>
            <person name="Iha C."/>
        </authorList>
    </citation>
    <scope>NUCLEOTIDE SEQUENCE</scope>
</reference>
<comment type="caution">
    <text evidence="2">The sequence shown here is derived from an EMBL/GenBank/DDBJ whole genome shotgun (WGS) entry which is preliminary data.</text>
</comment>
<name>A0A8S1JCG2_9CHLO</name>
<dbReference type="AlphaFoldDB" id="A0A8S1JCG2"/>
<dbReference type="Proteomes" id="UP000708148">
    <property type="component" value="Unassembled WGS sequence"/>
</dbReference>
<dbReference type="EMBL" id="CAJHUC010002363">
    <property type="protein sequence ID" value="CAD7703698.1"/>
    <property type="molecule type" value="Genomic_DNA"/>
</dbReference>
<accession>A0A8S1JCG2</accession>
<organism evidence="2 3">
    <name type="scientific">Ostreobium quekettii</name>
    <dbReference type="NCBI Taxonomy" id="121088"/>
    <lineage>
        <taxon>Eukaryota</taxon>
        <taxon>Viridiplantae</taxon>
        <taxon>Chlorophyta</taxon>
        <taxon>core chlorophytes</taxon>
        <taxon>Ulvophyceae</taxon>
        <taxon>TCBD clade</taxon>
        <taxon>Bryopsidales</taxon>
        <taxon>Ostreobineae</taxon>
        <taxon>Ostreobiaceae</taxon>
        <taxon>Ostreobium</taxon>
    </lineage>
</organism>
<evidence type="ECO:0000313" key="3">
    <source>
        <dbReference type="Proteomes" id="UP000708148"/>
    </source>
</evidence>
<gene>
    <name evidence="2" type="ORF">OSTQU699_LOCUS9055</name>
</gene>
<proteinExistence type="predicted"/>
<keyword evidence="3" id="KW-1185">Reference proteome</keyword>
<feature type="compositionally biased region" description="Low complexity" evidence="1">
    <location>
        <begin position="83"/>
        <end position="96"/>
    </location>
</feature>
<evidence type="ECO:0000313" key="2">
    <source>
        <dbReference type="EMBL" id="CAD7703698.1"/>
    </source>
</evidence>
<dbReference type="OrthoDB" id="552284at2759"/>
<sequence>MAAEPQQDSPFEVQASLGGEEAPESDPSPAPPAPESSEPMAMDPSAQGGAASAEQPGDAAGQPGSAPMPAVSSGGAEQMEVEPANGAAVSAPAGAPNVPPLIVVPGKSSSDTADGGNGRAGPPPKEESPRSDASPNQPQKSPPRPRKPHLQGRFSGRLETKDDEKTLQEECRALGPLVGGAGKRGEKSRMTLAKIVRAIATGEVRRHCTMREEKITELQEKLKTMEAVYRREMELLKQDNNALRLKLELQGADDFNHRQIPHMLRPGVKGNNSHEPRQVIITPATVPPMVVVRNGPNARYSGSEAMTSIAGGVPPADAPIPFLLPSAQGAQLQQIPANSPMARTGRVAQLGSLGAATAAQARALAQVGLRGPDAAGNLSLKRKLQEMQGSGGDRGGDGGREEAMHRRLAVSREMALPEAVAASSGLAANRNDGLLRAFQMQATSKAPQVLQVLPAQVFPVSQDASPTAFGNTARGGSLPQQQFAFLSVPNYAPGEGVSNPGVTPALNLLGAQSGLQQRHSGANDMHTPTVALTLGDDMAAQHFSQQAGFSGQKAVIVSNIQAANAALTSTGPFASHLLSGQIGLDNVIGHIPLSEALASSAPMVIGGREMAPTLEDSALSAPMETEMDPNIIEQLNAGDLDLSTVAATIPILQGAGGGAPIAMMPATQVLRMSSEAGRPVG</sequence>